<evidence type="ECO:0000256" key="1">
    <source>
        <dbReference type="ARBA" id="ARBA00022737"/>
    </source>
</evidence>
<sequence length="470" mass="52307">MVKTLPFADQPSLSMSLLRLNAFRHLSTPNAITCNIIIRGLIASGSPRILAALPNQFTFSCTLKSYFRLRSLQFNEVWATVVDLFRRMVDSIAPFDSTTLIVVLNACGRLGELELGVWISRYVERKKMRSGNTNLATSLVDMFPKCGHLEKARALFDEMPNRDVIAWSALISGYAQQGRCREALDLFREMQLAGVEANEVTMVGVLSACADTGALETGRWVHSFVRRSRLKFSVTLGKALVDFYAKCGCVDSAMAIFSEMPRKNVLSWRALIQGLASNGRAEEALDLFSYMLVTGVRPNEVTLLAALSACGHAGLVADGRSIFDSMKSIHGIEPRIDHCGCVIDRLGRAGRIEEARRFIGAMPVEPTAVVWRIHLASCKIHGEVEIGEESLNQITRFDPLHSGDYLTISRMKEMGIRKPSPGFSSIEVDSTVHEFFTVDRRRRRPRRKEIHRTAGEKAMESSPLRPVAAR</sequence>
<evidence type="ECO:0000256" key="3">
    <source>
        <dbReference type="SAM" id="MobiDB-lite"/>
    </source>
</evidence>
<dbReference type="GO" id="GO:0003723">
    <property type="term" value="F:RNA binding"/>
    <property type="evidence" value="ECO:0007669"/>
    <property type="project" value="InterPro"/>
</dbReference>
<feature type="region of interest" description="Disordered" evidence="3">
    <location>
        <begin position="441"/>
        <end position="470"/>
    </location>
</feature>
<dbReference type="EMBL" id="LR746268">
    <property type="protein sequence ID" value="CAA7395876.1"/>
    <property type="molecule type" value="Genomic_DNA"/>
</dbReference>
<feature type="repeat" description="PPR" evidence="2">
    <location>
        <begin position="163"/>
        <end position="197"/>
    </location>
</feature>
<dbReference type="InterPro" id="IPR046960">
    <property type="entry name" value="PPR_At4g14850-like_plant"/>
</dbReference>
<keyword evidence="5" id="KW-1185">Reference proteome</keyword>
<evidence type="ECO:0000313" key="5">
    <source>
        <dbReference type="Proteomes" id="UP000663760"/>
    </source>
</evidence>
<gene>
    <name evidence="4" type="ORF">SI8410_05006539</name>
</gene>
<evidence type="ECO:0000256" key="2">
    <source>
        <dbReference type="PROSITE-ProRule" id="PRU00708"/>
    </source>
</evidence>
<dbReference type="AlphaFoldDB" id="A0A7I8KF54"/>
<name>A0A7I8KF54_SPIIN</name>
<reference evidence="4" key="1">
    <citation type="submission" date="2020-02" db="EMBL/GenBank/DDBJ databases">
        <authorList>
            <person name="Scholz U."/>
            <person name="Mascher M."/>
            <person name="Fiebig A."/>
        </authorList>
    </citation>
    <scope>NUCLEOTIDE SEQUENCE</scope>
</reference>
<organism evidence="4 5">
    <name type="scientific">Spirodela intermedia</name>
    <name type="common">Intermediate duckweed</name>
    <dbReference type="NCBI Taxonomy" id="51605"/>
    <lineage>
        <taxon>Eukaryota</taxon>
        <taxon>Viridiplantae</taxon>
        <taxon>Streptophyta</taxon>
        <taxon>Embryophyta</taxon>
        <taxon>Tracheophyta</taxon>
        <taxon>Spermatophyta</taxon>
        <taxon>Magnoliopsida</taxon>
        <taxon>Liliopsida</taxon>
        <taxon>Araceae</taxon>
        <taxon>Lemnoideae</taxon>
        <taxon>Spirodela</taxon>
    </lineage>
</organism>
<dbReference type="PANTHER" id="PTHR47926">
    <property type="entry name" value="PENTATRICOPEPTIDE REPEAT-CONTAINING PROTEIN"/>
    <property type="match status" value="1"/>
</dbReference>
<dbReference type="NCBIfam" id="TIGR00756">
    <property type="entry name" value="PPR"/>
    <property type="match status" value="2"/>
</dbReference>
<dbReference type="OrthoDB" id="185373at2759"/>
<feature type="repeat" description="PPR" evidence="2">
    <location>
        <begin position="264"/>
        <end position="298"/>
    </location>
</feature>
<dbReference type="Gene3D" id="1.25.40.10">
    <property type="entry name" value="Tetratricopeptide repeat domain"/>
    <property type="match status" value="3"/>
</dbReference>
<dbReference type="PROSITE" id="PS51375">
    <property type="entry name" value="PPR"/>
    <property type="match status" value="2"/>
</dbReference>
<dbReference type="Pfam" id="PF13041">
    <property type="entry name" value="PPR_2"/>
    <property type="match status" value="2"/>
</dbReference>
<dbReference type="PANTHER" id="PTHR47926:SF458">
    <property type="entry name" value="PENTATRICOPEPTIDE REPEAT-CONTAINING PROTEIN"/>
    <property type="match status" value="1"/>
</dbReference>
<accession>A0A7I8KF54</accession>
<dbReference type="GO" id="GO:0009451">
    <property type="term" value="P:RNA modification"/>
    <property type="evidence" value="ECO:0007669"/>
    <property type="project" value="InterPro"/>
</dbReference>
<dbReference type="Proteomes" id="UP000663760">
    <property type="component" value="Chromosome 5"/>
</dbReference>
<feature type="compositionally biased region" description="Basic residues" evidence="3">
    <location>
        <begin position="441"/>
        <end position="450"/>
    </location>
</feature>
<evidence type="ECO:0000313" key="4">
    <source>
        <dbReference type="EMBL" id="CAA7395876.1"/>
    </source>
</evidence>
<dbReference type="InterPro" id="IPR011990">
    <property type="entry name" value="TPR-like_helical_dom_sf"/>
</dbReference>
<proteinExistence type="predicted"/>
<dbReference type="FunFam" id="1.25.40.10:FF:000344">
    <property type="entry name" value="Pentatricopeptide repeat-containing protein"/>
    <property type="match status" value="1"/>
</dbReference>
<protein>
    <submittedName>
        <fullName evidence="4">Uncharacterized protein</fullName>
    </submittedName>
</protein>
<dbReference type="InterPro" id="IPR002885">
    <property type="entry name" value="PPR_rpt"/>
</dbReference>
<dbReference type="FunFam" id="1.25.40.10:FF:000242">
    <property type="entry name" value="Pentatricopeptide repeat-containing protein"/>
    <property type="match status" value="1"/>
</dbReference>
<keyword evidence="1" id="KW-0677">Repeat</keyword>